<dbReference type="GO" id="GO:0030170">
    <property type="term" value="F:pyridoxal phosphate binding"/>
    <property type="evidence" value="ECO:0007669"/>
    <property type="project" value="InterPro"/>
</dbReference>
<organism evidence="3 4">
    <name type="scientific">Heterocephalus glaber</name>
    <name type="common">Naked mole rat</name>
    <dbReference type="NCBI Taxonomy" id="10181"/>
    <lineage>
        <taxon>Eukaryota</taxon>
        <taxon>Metazoa</taxon>
        <taxon>Chordata</taxon>
        <taxon>Craniata</taxon>
        <taxon>Vertebrata</taxon>
        <taxon>Euteleostomi</taxon>
        <taxon>Mammalia</taxon>
        <taxon>Eutheria</taxon>
        <taxon>Euarchontoglires</taxon>
        <taxon>Glires</taxon>
        <taxon>Rodentia</taxon>
        <taxon>Hystricomorpha</taxon>
        <taxon>Bathyergidae</taxon>
        <taxon>Heterocephalus</taxon>
    </lineage>
</organism>
<gene>
    <name evidence="3" type="ORF">GW7_03351</name>
</gene>
<dbReference type="CDD" id="cd00609">
    <property type="entry name" value="AAT_like"/>
    <property type="match status" value="1"/>
</dbReference>
<dbReference type="PRINTS" id="PR00753">
    <property type="entry name" value="ACCSYNTHASE"/>
</dbReference>
<dbReference type="InterPro" id="IPR015421">
    <property type="entry name" value="PyrdxlP-dep_Trfase_major"/>
</dbReference>
<keyword evidence="1" id="KW-0663">Pyridoxal phosphate</keyword>
<dbReference type="GO" id="GO:0006520">
    <property type="term" value="P:amino acid metabolic process"/>
    <property type="evidence" value="ECO:0007669"/>
    <property type="project" value="TreeGrafter"/>
</dbReference>
<dbReference type="Pfam" id="PF00155">
    <property type="entry name" value="Aminotran_1_2"/>
    <property type="match status" value="1"/>
</dbReference>
<sequence length="262" mass="29581">MQHNQPGAQQSDPEATLFSRILSNQGVKISTFYYSNFQDYEAYQGDKYHTVLNSLGFLNLGISENRLCVDLMTEKLCHNDMNYMEEPLLQYSDWRGHMFLQARVAKFLTYYSASPSCLNLRNVVFLNSCCAIFSALAMVLSDPGDGILVSTPFHSGFLFSAQIHAQIEVIPIHVDSEITNINTQPFQIMVGKLEQGLLEAKTKSKKVKGSLLANPQNPLGDVNLKDSLKEYLKFAKRNELHVIVDETYMLSVFDETIISTVF</sequence>
<proteinExistence type="predicted"/>
<dbReference type="PANTHER" id="PTHR43795">
    <property type="entry name" value="BIFUNCTIONAL ASPARTATE AMINOTRANSFERASE AND GLUTAMATE/ASPARTATE-PREPHENATE AMINOTRANSFERASE-RELATED"/>
    <property type="match status" value="1"/>
</dbReference>
<dbReference type="InterPro" id="IPR015422">
    <property type="entry name" value="PyrdxlP-dep_Trfase_small"/>
</dbReference>
<dbReference type="Proteomes" id="UP000006813">
    <property type="component" value="Unassembled WGS sequence"/>
</dbReference>
<dbReference type="InterPro" id="IPR050478">
    <property type="entry name" value="Ethylene_sulfur-biosynth"/>
</dbReference>
<dbReference type="PANTHER" id="PTHR43795:SF1">
    <property type="entry name" value="INACTIVE 1-AMINOCYCLOPROPANE-1-CARBOXYLATE SYNTHASE-LIKE PROTEIN 2-RELATED"/>
    <property type="match status" value="1"/>
</dbReference>
<dbReference type="InterPro" id="IPR015424">
    <property type="entry name" value="PyrdxlP-dep_Trfase"/>
</dbReference>
<dbReference type="STRING" id="10181.G5C5V4"/>
<accession>G5C5V4</accession>
<evidence type="ECO:0000313" key="3">
    <source>
        <dbReference type="EMBL" id="EHB16915.1"/>
    </source>
</evidence>
<dbReference type="AlphaFoldDB" id="G5C5V4"/>
<dbReference type="Gene3D" id="3.90.1150.10">
    <property type="entry name" value="Aspartate Aminotransferase, domain 1"/>
    <property type="match status" value="1"/>
</dbReference>
<dbReference type="SUPFAM" id="SSF53383">
    <property type="entry name" value="PLP-dependent transferases"/>
    <property type="match status" value="1"/>
</dbReference>
<protein>
    <submittedName>
        <fullName evidence="3">1-aminocyclopropane-1-carboxylate synthase-like protein 2</fullName>
    </submittedName>
</protein>
<feature type="domain" description="Aminotransferase class I/classII large" evidence="2">
    <location>
        <begin position="59"/>
        <end position="255"/>
    </location>
</feature>
<dbReference type="InterPro" id="IPR004839">
    <property type="entry name" value="Aminotransferase_I/II_large"/>
</dbReference>
<name>G5C5V4_HETGA</name>
<dbReference type="InParanoid" id="G5C5V4"/>
<dbReference type="Gene3D" id="3.40.640.10">
    <property type="entry name" value="Type I PLP-dependent aspartate aminotransferase-like (Major domain)"/>
    <property type="match status" value="1"/>
</dbReference>
<evidence type="ECO:0000259" key="2">
    <source>
        <dbReference type="Pfam" id="PF00155"/>
    </source>
</evidence>
<evidence type="ECO:0000256" key="1">
    <source>
        <dbReference type="ARBA" id="ARBA00022898"/>
    </source>
</evidence>
<dbReference type="EMBL" id="JH173461">
    <property type="protein sequence ID" value="EHB16915.1"/>
    <property type="molecule type" value="Genomic_DNA"/>
</dbReference>
<reference evidence="3 4" key="1">
    <citation type="journal article" date="2011" name="Nature">
        <title>Genome sequencing reveals insights into physiology and longevity of the naked mole rat.</title>
        <authorList>
            <person name="Kim E.B."/>
            <person name="Fang X."/>
            <person name="Fushan A.A."/>
            <person name="Huang Z."/>
            <person name="Lobanov A.V."/>
            <person name="Han L."/>
            <person name="Marino S.M."/>
            <person name="Sun X."/>
            <person name="Turanov A.A."/>
            <person name="Yang P."/>
            <person name="Yim S.H."/>
            <person name="Zhao X."/>
            <person name="Kasaikina M.V."/>
            <person name="Stoletzki N."/>
            <person name="Peng C."/>
            <person name="Polak P."/>
            <person name="Xiong Z."/>
            <person name="Kiezun A."/>
            <person name="Zhu Y."/>
            <person name="Chen Y."/>
            <person name="Kryukov G.V."/>
            <person name="Zhang Q."/>
            <person name="Peshkin L."/>
            <person name="Yang L."/>
            <person name="Bronson R.T."/>
            <person name="Buffenstein R."/>
            <person name="Wang B."/>
            <person name="Han C."/>
            <person name="Li Q."/>
            <person name="Chen L."/>
            <person name="Zhao W."/>
            <person name="Sunyaev S.R."/>
            <person name="Park T.J."/>
            <person name="Zhang G."/>
            <person name="Wang J."/>
            <person name="Gladyshev V.N."/>
        </authorList>
    </citation>
    <scope>NUCLEOTIDE SEQUENCE [LARGE SCALE GENOMIC DNA]</scope>
</reference>
<dbReference type="GO" id="GO:0008483">
    <property type="term" value="F:transaminase activity"/>
    <property type="evidence" value="ECO:0007669"/>
    <property type="project" value="TreeGrafter"/>
</dbReference>
<evidence type="ECO:0000313" key="4">
    <source>
        <dbReference type="Proteomes" id="UP000006813"/>
    </source>
</evidence>